<sequence>MAFVGGASLSIPNRSSGLCNPLGMMPIIDGCDRFGIDCKVEGFAFALLF</sequence>
<dbReference type="KEGG" id="pmf:P9303_11011"/>
<gene>
    <name evidence="1" type="ordered locus">P9303_11011</name>
</gene>
<protein>
    <submittedName>
        <fullName evidence="1">Uncharacterized protein</fullName>
    </submittedName>
</protein>
<dbReference type="AlphaFoldDB" id="A2C8P0"/>
<accession>A2C8P0</accession>
<evidence type="ECO:0000313" key="1">
    <source>
        <dbReference type="EMBL" id="ABM77850.1"/>
    </source>
</evidence>
<name>A2C8P0_PROM3</name>
<proteinExistence type="predicted"/>
<dbReference type="HOGENOM" id="CLU_3139460_0_0_3"/>
<organism evidence="1 2">
    <name type="scientific">Prochlorococcus marinus (strain MIT 9303)</name>
    <dbReference type="NCBI Taxonomy" id="59922"/>
    <lineage>
        <taxon>Bacteria</taxon>
        <taxon>Bacillati</taxon>
        <taxon>Cyanobacteriota</taxon>
        <taxon>Cyanophyceae</taxon>
        <taxon>Synechococcales</taxon>
        <taxon>Prochlorococcaceae</taxon>
        <taxon>Prochlorococcus</taxon>
    </lineage>
</organism>
<dbReference type="STRING" id="59922.P9303_11011"/>
<reference evidence="1 2" key="1">
    <citation type="journal article" date="2007" name="PLoS Genet.">
        <title>Patterns and implications of gene gain and loss in the evolution of Prochlorococcus.</title>
        <authorList>
            <person name="Kettler G.C."/>
            <person name="Martiny A.C."/>
            <person name="Huang K."/>
            <person name="Zucker J."/>
            <person name="Coleman M.L."/>
            <person name="Rodrigue S."/>
            <person name="Chen F."/>
            <person name="Lapidus A."/>
            <person name="Ferriera S."/>
            <person name="Johnson J."/>
            <person name="Steglich C."/>
            <person name="Church G.M."/>
            <person name="Richardson P."/>
            <person name="Chisholm S.W."/>
        </authorList>
    </citation>
    <scope>NUCLEOTIDE SEQUENCE [LARGE SCALE GENOMIC DNA]</scope>
    <source>
        <strain evidence="1 2">MIT 9303</strain>
    </source>
</reference>
<evidence type="ECO:0000313" key="2">
    <source>
        <dbReference type="Proteomes" id="UP000002274"/>
    </source>
</evidence>
<dbReference type="EMBL" id="CP000554">
    <property type="protein sequence ID" value="ABM77850.1"/>
    <property type="molecule type" value="Genomic_DNA"/>
</dbReference>
<dbReference type="Proteomes" id="UP000002274">
    <property type="component" value="Chromosome"/>
</dbReference>